<proteinExistence type="predicted"/>
<dbReference type="InterPro" id="IPR029055">
    <property type="entry name" value="Ntn_hydrolases_N"/>
</dbReference>
<feature type="binding site" evidence="3">
    <location>
        <position position="526"/>
    </location>
    <ligand>
        <name>L-glutamate</name>
        <dbReference type="ChEBI" id="CHEBI:29985"/>
    </ligand>
</feature>
<dbReference type="Gene3D" id="1.10.246.130">
    <property type="match status" value="1"/>
</dbReference>
<feature type="binding site" evidence="3">
    <location>
        <begin position="451"/>
        <end position="453"/>
    </location>
    <ligand>
        <name>L-glutamate</name>
        <dbReference type="ChEBI" id="CHEBI:29985"/>
    </ligand>
</feature>
<dbReference type="InterPro" id="IPR000101">
    <property type="entry name" value="GGT_peptidase"/>
</dbReference>
<dbReference type="Gene3D" id="3.60.20.40">
    <property type="match status" value="1"/>
</dbReference>
<evidence type="ECO:0000256" key="1">
    <source>
        <dbReference type="ARBA" id="ARBA00084097"/>
    </source>
</evidence>
<protein>
    <submittedName>
        <fullName evidence="5">Gamma-glutamyltranspeptidase 1</fullName>
    </submittedName>
</protein>
<dbReference type="EMBL" id="GFAH01000248">
    <property type="protein sequence ID" value="JAV48141.1"/>
    <property type="molecule type" value="Transcribed_RNA"/>
</dbReference>
<evidence type="ECO:0000313" key="5">
    <source>
        <dbReference type="EMBL" id="JAV48141.1"/>
    </source>
</evidence>
<name>A0A1W7RAG2_9SCOR</name>
<sequence>MRCVTWRKKLLIAVKEPIGKNLSKNTRICLGIFVFLVLLAISCLVCYFVLTWQGWLNTEKPDGAFKISLLYPPSKSKLGIYDHAAISTDAAPCAEIGKNILFMNGSAVDAAIATLSCMGVVNPQSSGLGGGFIMTIYERERRNAVVLDARETAPKAATPNMFEGNQELSKTGGKAVAVPGELVGYEDLHHFYGKLEWKDLFTSTIELCRKGFPVGSHLASMLAQHRGEIFNESSLREIFVNNETGDVFKENEIMTRNDLADTFVKIAKYKGDPLYAPGEGRKKFVDEIKEFGGIITEDDLVSYAPIRRRPTVIKLKNNYTVYSTPSPGSGELLSFMLNILDGYNLTQNSNWITLDQIASTFHRIIETFKFAYAQRMQLEDSSTDNPIVRQVIENLLSREYADATRMKIYENKTINDPEYYGVKINHQNDNHGTAHLSVVAPNGDAVAVTSTINLYFGSKRRSRSTGIILNNEMDDFSLPNITNFFGVRPTEMNQIAPGKRPMSSMCPTIITDENDDVYLVIGGNGGTQITSGTALVATQILWLEKTIKEAIDMPRVHHQIFPDHISYEDLFPKQILVQLQKFGHHIDVIEGRSSVIMGIHRGADGKLYANADHRKGGSTDGF</sequence>
<evidence type="ECO:0000256" key="3">
    <source>
        <dbReference type="PIRSR" id="PIRSR600101-2"/>
    </source>
</evidence>
<evidence type="ECO:0000256" key="2">
    <source>
        <dbReference type="PIRSR" id="PIRSR600101-1"/>
    </source>
</evidence>
<dbReference type="Pfam" id="PF01019">
    <property type="entry name" value="G_glu_transpept"/>
    <property type="match status" value="1"/>
</dbReference>
<dbReference type="SUPFAM" id="SSF56235">
    <property type="entry name" value="N-terminal nucleophile aminohydrolases (Ntn hydrolases)"/>
    <property type="match status" value="1"/>
</dbReference>
<evidence type="ECO:0000256" key="4">
    <source>
        <dbReference type="SAM" id="Phobius"/>
    </source>
</evidence>
<dbReference type="GO" id="GO:0006751">
    <property type="term" value="P:glutathione catabolic process"/>
    <property type="evidence" value="ECO:0007669"/>
    <property type="project" value="InterPro"/>
</dbReference>
<feature type="binding site" evidence="3">
    <location>
        <position position="150"/>
    </location>
    <ligand>
        <name>L-glutamate</name>
        <dbReference type="ChEBI" id="CHEBI:29985"/>
    </ligand>
</feature>
<keyword evidence="4" id="KW-0472">Membrane</keyword>
<keyword evidence="1" id="KW-0800">Toxin</keyword>
<keyword evidence="1" id="KW-1199">Hemostasis impairing toxin</keyword>
<dbReference type="FunFam" id="3.60.20.40:FF:000001">
    <property type="entry name" value="Gamma-glutamyltranspeptidase 1"/>
    <property type="match status" value="1"/>
</dbReference>
<dbReference type="PRINTS" id="PR01210">
    <property type="entry name" value="GGTRANSPTASE"/>
</dbReference>
<reference evidence="5" key="1">
    <citation type="submission" date="2016-11" db="EMBL/GenBank/DDBJ databases">
        <title>Venom-gland transcriptomics and venom proteomics of the black-back scorpion (Hadrurus spadix) reveal detectability challenges and an unexplored realm of animal toxin diversity.</title>
        <authorList>
            <person name="Rokyta D.R."/>
            <person name="Ward M.J."/>
        </authorList>
    </citation>
    <scope>NUCLEOTIDE SEQUENCE</scope>
    <source>
        <tissue evidence="5">Venom gland</tissue>
    </source>
</reference>
<dbReference type="PANTHER" id="PTHR11686:SF9">
    <property type="entry name" value="RE13973P"/>
    <property type="match status" value="1"/>
</dbReference>
<feature type="transmembrane region" description="Helical" evidence="4">
    <location>
        <begin position="28"/>
        <end position="50"/>
    </location>
</feature>
<feature type="binding site" evidence="3">
    <location>
        <begin position="503"/>
        <end position="504"/>
    </location>
    <ligand>
        <name>L-glutamate</name>
        <dbReference type="ChEBI" id="CHEBI:29985"/>
    </ligand>
</feature>
<dbReference type="InterPro" id="IPR043137">
    <property type="entry name" value="GGT_ssub_C"/>
</dbReference>
<feature type="active site" description="Nucleophile" evidence="2">
    <location>
        <position position="433"/>
    </location>
</feature>
<dbReference type="GO" id="GO:0036374">
    <property type="term" value="F:glutathione hydrolase activity"/>
    <property type="evidence" value="ECO:0007669"/>
    <property type="project" value="InterPro"/>
</dbReference>
<keyword evidence="1" id="KW-1202">Platelet aggregation activating toxin</keyword>
<dbReference type="InterPro" id="IPR043138">
    <property type="entry name" value="GGT_lsub"/>
</dbReference>
<dbReference type="GO" id="GO:0005886">
    <property type="term" value="C:plasma membrane"/>
    <property type="evidence" value="ECO:0007669"/>
    <property type="project" value="TreeGrafter"/>
</dbReference>
<dbReference type="PANTHER" id="PTHR11686">
    <property type="entry name" value="GAMMA GLUTAMYL TRANSPEPTIDASE"/>
    <property type="match status" value="1"/>
</dbReference>
<keyword evidence="4" id="KW-1133">Transmembrane helix</keyword>
<keyword evidence="4" id="KW-0812">Transmembrane</keyword>
<dbReference type="NCBIfam" id="TIGR00066">
    <property type="entry name" value="g_glut_trans"/>
    <property type="match status" value="1"/>
</dbReference>
<organism evidence="5">
    <name type="scientific">Hadrurus spadix</name>
    <dbReference type="NCBI Taxonomy" id="141984"/>
    <lineage>
        <taxon>Eukaryota</taxon>
        <taxon>Metazoa</taxon>
        <taxon>Ecdysozoa</taxon>
        <taxon>Arthropoda</taxon>
        <taxon>Chelicerata</taxon>
        <taxon>Arachnida</taxon>
        <taxon>Scorpiones</taxon>
        <taxon>Iurida</taxon>
        <taxon>Iuroidea</taxon>
        <taxon>Hadrurus</taxon>
    </lineage>
</organism>
<feature type="binding site" evidence="3">
    <location>
        <position position="475"/>
    </location>
    <ligand>
        <name>L-glutamate</name>
        <dbReference type="ChEBI" id="CHEBI:29985"/>
    </ligand>
</feature>
<dbReference type="FunFam" id="1.10.246.130:FF:000001">
    <property type="entry name" value="Gamma-glutamyltransferase 5 isoform 1"/>
    <property type="match status" value="1"/>
</dbReference>
<dbReference type="AlphaFoldDB" id="A0A1W7RAG2"/>
<accession>A0A1W7RAG2</accession>